<proteinExistence type="predicted"/>
<accession>A0A8X6YL83</accession>
<keyword evidence="2" id="KW-1185">Reference proteome</keyword>
<organism evidence="1 2">
    <name type="scientific">Trichonephila inaurata madagascariensis</name>
    <dbReference type="NCBI Taxonomy" id="2747483"/>
    <lineage>
        <taxon>Eukaryota</taxon>
        <taxon>Metazoa</taxon>
        <taxon>Ecdysozoa</taxon>
        <taxon>Arthropoda</taxon>
        <taxon>Chelicerata</taxon>
        <taxon>Arachnida</taxon>
        <taxon>Araneae</taxon>
        <taxon>Araneomorphae</taxon>
        <taxon>Entelegynae</taxon>
        <taxon>Araneoidea</taxon>
        <taxon>Nephilidae</taxon>
        <taxon>Trichonephila</taxon>
        <taxon>Trichonephila inaurata</taxon>
    </lineage>
</organism>
<reference evidence="1" key="1">
    <citation type="submission" date="2020-08" db="EMBL/GenBank/DDBJ databases">
        <title>Multicomponent nature underlies the extraordinary mechanical properties of spider dragline silk.</title>
        <authorList>
            <person name="Kono N."/>
            <person name="Nakamura H."/>
            <person name="Mori M."/>
            <person name="Yoshida Y."/>
            <person name="Ohtoshi R."/>
            <person name="Malay A.D."/>
            <person name="Moran D.A.P."/>
            <person name="Tomita M."/>
            <person name="Numata K."/>
            <person name="Arakawa K."/>
        </authorList>
    </citation>
    <scope>NUCLEOTIDE SEQUENCE</scope>
</reference>
<evidence type="ECO:0000313" key="1">
    <source>
        <dbReference type="EMBL" id="GFY71624.1"/>
    </source>
</evidence>
<dbReference type="AlphaFoldDB" id="A0A8X6YL83"/>
<sequence>MTDEFARCLFPSQRGSSWVRNSSRNKNLGVSLHIPSETSFVGFLALDERFAHVHLNITKRPLVGCRAVPVFDMEVETVAGVFVSTWILPSDTPPRRLTRLFETISKLLQEVLNCVHLILLIPFIDWEGL</sequence>
<dbReference type="Proteomes" id="UP000886998">
    <property type="component" value="Unassembled WGS sequence"/>
</dbReference>
<comment type="caution">
    <text evidence="1">The sequence shown here is derived from an EMBL/GenBank/DDBJ whole genome shotgun (WGS) entry which is preliminary data.</text>
</comment>
<evidence type="ECO:0000313" key="2">
    <source>
        <dbReference type="Proteomes" id="UP000886998"/>
    </source>
</evidence>
<name>A0A8X6YL83_9ARAC</name>
<dbReference type="EMBL" id="BMAV01018999">
    <property type="protein sequence ID" value="GFY71624.1"/>
    <property type="molecule type" value="Genomic_DNA"/>
</dbReference>
<protein>
    <submittedName>
        <fullName evidence="1">Uncharacterized protein</fullName>
    </submittedName>
</protein>
<gene>
    <name evidence="1" type="ORF">TNIN_256131</name>
</gene>